<dbReference type="InterPro" id="IPR008226">
    <property type="entry name" value="Mini3_fam"/>
</dbReference>
<dbReference type="PANTHER" id="PTHR34276:SF1">
    <property type="entry name" value="MINI-RIBONUCLEASE 3"/>
    <property type="match status" value="1"/>
</dbReference>
<proteinExistence type="predicted"/>
<dbReference type="InterPro" id="IPR000999">
    <property type="entry name" value="RNase_III_dom"/>
</dbReference>
<protein>
    <submittedName>
        <fullName evidence="6">Ribonuclease III</fullName>
    </submittedName>
    <submittedName>
        <fullName evidence="5">Ribonuclease-3 family protein</fullName>
    </submittedName>
</protein>
<evidence type="ECO:0000256" key="2">
    <source>
        <dbReference type="ARBA" id="ARBA00022759"/>
    </source>
</evidence>
<evidence type="ECO:0000313" key="5">
    <source>
        <dbReference type="EMBL" id="SDC63555.1"/>
    </source>
</evidence>
<evidence type="ECO:0000256" key="1">
    <source>
        <dbReference type="ARBA" id="ARBA00022722"/>
    </source>
</evidence>
<dbReference type="EMBL" id="SRME01000005">
    <property type="protein sequence ID" value="TGG87212.1"/>
    <property type="molecule type" value="Genomic_DNA"/>
</dbReference>
<name>A0A1G6N8T5_9BACT</name>
<feature type="domain" description="RNase III" evidence="4">
    <location>
        <begin position="22"/>
        <end position="117"/>
    </location>
</feature>
<reference evidence="6 8" key="2">
    <citation type="submission" date="2019-04" db="EMBL/GenBank/DDBJ databases">
        <title>Draft genome sequence data and analysis of a Fermenting Bacterium, Geotoga petraea strain HO-Geo1, isolated from heavy-oil petroleum reservoir in Russia.</title>
        <authorList>
            <person name="Grouzdev D.S."/>
            <person name="Semenova E.M."/>
            <person name="Sokolova D.S."/>
            <person name="Tourova T.P."/>
            <person name="Poltaraus A.B."/>
            <person name="Nazina T.N."/>
        </authorList>
    </citation>
    <scope>NUCLEOTIDE SEQUENCE [LARGE SCALE GENOMIC DNA]</scope>
    <source>
        <strain evidence="6 8">HO-Geo1</strain>
    </source>
</reference>
<gene>
    <name evidence="6" type="ORF">E4650_07855</name>
    <name evidence="5" type="ORF">SAMN04488588_1521</name>
</gene>
<accession>A0A1G6N8T5</accession>
<dbReference type="EMBL" id="FMYV01000005">
    <property type="protein sequence ID" value="SDC63555.1"/>
    <property type="molecule type" value="Genomic_DNA"/>
</dbReference>
<sequence>MNVEEFFKTNKLADFREIPIDNFAYIGDAVMALKYKLLILKDGRKKPFHLNERSKDFLSAKAHDDFALKIFPQLSEKEKNIYKRGYNSRGAGKRGNDLSYRRSTGLESLIGYLYLAKEFDRLNEIFEVIDKCMFKEEMS</sequence>
<dbReference type="OrthoDB" id="46571at2"/>
<keyword evidence="2" id="KW-0255">Endonuclease</keyword>
<dbReference type="PANTHER" id="PTHR34276">
    <property type="entry name" value="MINI-RIBONUCLEASE 3"/>
    <property type="match status" value="1"/>
</dbReference>
<evidence type="ECO:0000256" key="3">
    <source>
        <dbReference type="ARBA" id="ARBA00022801"/>
    </source>
</evidence>
<keyword evidence="3" id="KW-0378">Hydrolase</keyword>
<evidence type="ECO:0000313" key="7">
    <source>
        <dbReference type="Proteomes" id="UP000199322"/>
    </source>
</evidence>
<evidence type="ECO:0000259" key="4">
    <source>
        <dbReference type="Pfam" id="PF00636"/>
    </source>
</evidence>
<dbReference type="Gene3D" id="1.10.1520.10">
    <property type="entry name" value="Ribonuclease III domain"/>
    <property type="match status" value="1"/>
</dbReference>
<evidence type="ECO:0000313" key="6">
    <source>
        <dbReference type="EMBL" id="TGG87212.1"/>
    </source>
</evidence>
<dbReference type="Proteomes" id="UP000199322">
    <property type="component" value="Unassembled WGS sequence"/>
</dbReference>
<organism evidence="5 7">
    <name type="scientific">Geotoga petraea</name>
    <dbReference type="NCBI Taxonomy" id="28234"/>
    <lineage>
        <taxon>Bacteria</taxon>
        <taxon>Thermotogati</taxon>
        <taxon>Thermotogota</taxon>
        <taxon>Thermotogae</taxon>
        <taxon>Petrotogales</taxon>
        <taxon>Petrotogaceae</taxon>
        <taxon>Geotoga</taxon>
    </lineage>
</organism>
<reference evidence="5 7" key="1">
    <citation type="submission" date="2016-10" db="EMBL/GenBank/DDBJ databases">
        <authorList>
            <person name="de Groot N.N."/>
        </authorList>
    </citation>
    <scope>NUCLEOTIDE SEQUENCE [LARGE SCALE GENOMIC DNA]</scope>
    <source>
        <strain evidence="5 7">WG14</strain>
    </source>
</reference>
<dbReference type="Proteomes" id="UP000297288">
    <property type="component" value="Unassembled WGS sequence"/>
</dbReference>
<keyword evidence="1" id="KW-0540">Nuclease</keyword>
<dbReference type="SUPFAM" id="SSF69065">
    <property type="entry name" value="RNase III domain-like"/>
    <property type="match status" value="1"/>
</dbReference>
<dbReference type="GO" id="GO:0004525">
    <property type="term" value="F:ribonuclease III activity"/>
    <property type="evidence" value="ECO:0007669"/>
    <property type="project" value="InterPro"/>
</dbReference>
<dbReference type="GO" id="GO:0006396">
    <property type="term" value="P:RNA processing"/>
    <property type="evidence" value="ECO:0007669"/>
    <property type="project" value="InterPro"/>
</dbReference>
<dbReference type="AlphaFoldDB" id="A0A1G6N8T5"/>
<dbReference type="Pfam" id="PF00636">
    <property type="entry name" value="Ribonuclease_3"/>
    <property type="match status" value="1"/>
</dbReference>
<dbReference type="RefSeq" id="WP_091404359.1">
    <property type="nucleotide sequence ID" value="NZ_FMYV01000005.1"/>
</dbReference>
<dbReference type="PIRSF" id="PIRSF005520">
    <property type="entry name" value="UCP005520"/>
    <property type="match status" value="1"/>
</dbReference>
<keyword evidence="7" id="KW-1185">Reference proteome</keyword>
<dbReference type="InterPro" id="IPR036389">
    <property type="entry name" value="RNase_III_sf"/>
</dbReference>
<evidence type="ECO:0000313" key="8">
    <source>
        <dbReference type="Proteomes" id="UP000297288"/>
    </source>
</evidence>
<dbReference type="STRING" id="28234.SAMN04488588_1521"/>